<gene>
    <name evidence="1" type="ORF">LRS37_04550</name>
</gene>
<reference evidence="1 2" key="1">
    <citation type="journal article" date="2023" name="Antonie Van Leeuwenhoek">
        <title>Unveiling the genomic potential of a novel thermostable glycoside hydrolases producing Neobacillus sedimentimangrovi UE25.</title>
        <authorList>
            <person name="Ejaz U."/>
            <person name="Saleem F."/>
            <person name="Rashid R."/>
            <person name="Hasan K.A."/>
            <person name="Syed M.N."/>
            <person name="Sohail M."/>
        </authorList>
    </citation>
    <scope>NUCLEOTIDE SEQUENCE [LARGE SCALE GENOMIC DNA]</scope>
    <source>
        <strain evidence="1 2">UE25</strain>
    </source>
</reference>
<name>A0ABS8QG51_9BACI</name>
<dbReference type="RefSeq" id="WP_231314350.1">
    <property type="nucleotide sequence ID" value="NZ_JAJODE010000008.1"/>
</dbReference>
<accession>A0ABS8QG51</accession>
<sequence>MDFTKATKQQLFTILQEVCPIHYKYRAAFELQARKEKAASHKVTRYKGKAAYTDKVYRVTV</sequence>
<evidence type="ECO:0000313" key="1">
    <source>
        <dbReference type="EMBL" id="MCD4838151.1"/>
    </source>
</evidence>
<proteinExistence type="predicted"/>
<dbReference type="EMBL" id="JAJODE010000008">
    <property type="protein sequence ID" value="MCD4838151.1"/>
    <property type="molecule type" value="Genomic_DNA"/>
</dbReference>
<evidence type="ECO:0008006" key="3">
    <source>
        <dbReference type="Google" id="ProtNLM"/>
    </source>
</evidence>
<comment type="caution">
    <text evidence="1">The sequence shown here is derived from an EMBL/GenBank/DDBJ whole genome shotgun (WGS) entry which is preliminary data.</text>
</comment>
<evidence type="ECO:0000313" key="2">
    <source>
        <dbReference type="Proteomes" id="UP001162836"/>
    </source>
</evidence>
<dbReference type="Proteomes" id="UP001162836">
    <property type="component" value="Unassembled WGS sequence"/>
</dbReference>
<keyword evidence="2" id="KW-1185">Reference proteome</keyword>
<organism evidence="1 2">
    <name type="scientific">Neobacillus sedimentimangrovi</name>
    <dbReference type="NCBI Taxonomy" id="2699460"/>
    <lineage>
        <taxon>Bacteria</taxon>
        <taxon>Bacillati</taxon>
        <taxon>Bacillota</taxon>
        <taxon>Bacilli</taxon>
        <taxon>Bacillales</taxon>
        <taxon>Bacillaceae</taxon>
        <taxon>Neobacillus</taxon>
    </lineage>
</organism>
<protein>
    <recommendedName>
        <fullName evidence="3">Transposase</fullName>
    </recommendedName>
</protein>